<name>A0A5D4SY15_9BACI</name>
<dbReference type="Proteomes" id="UP000322524">
    <property type="component" value="Unassembled WGS sequence"/>
</dbReference>
<evidence type="ECO:0000256" key="5">
    <source>
        <dbReference type="ARBA" id="ARBA00023136"/>
    </source>
</evidence>
<evidence type="ECO:0000256" key="2">
    <source>
        <dbReference type="ARBA" id="ARBA00022475"/>
    </source>
</evidence>
<evidence type="ECO:0000256" key="3">
    <source>
        <dbReference type="ARBA" id="ARBA00022692"/>
    </source>
</evidence>
<keyword evidence="2" id="KW-1003">Cell membrane</keyword>
<gene>
    <name evidence="7" type="ORF">FZC76_11070</name>
</gene>
<comment type="caution">
    <text evidence="7">The sequence shown here is derived from an EMBL/GenBank/DDBJ whole genome shotgun (WGS) entry which is preliminary data.</text>
</comment>
<keyword evidence="5 6" id="KW-0472">Membrane</keyword>
<feature type="transmembrane region" description="Helical" evidence="6">
    <location>
        <begin position="75"/>
        <end position="92"/>
    </location>
</feature>
<dbReference type="GO" id="GO:0015171">
    <property type="term" value="F:amino acid transmembrane transporter activity"/>
    <property type="evidence" value="ECO:0007669"/>
    <property type="project" value="TreeGrafter"/>
</dbReference>
<keyword evidence="4 6" id="KW-1133">Transmembrane helix</keyword>
<dbReference type="AlphaFoldDB" id="A0A5D4SY15"/>
<feature type="transmembrane region" description="Helical" evidence="6">
    <location>
        <begin position="185"/>
        <end position="205"/>
    </location>
</feature>
<feature type="transmembrane region" description="Helical" evidence="6">
    <location>
        <begin position="112"/>
        <end position="133"/>
    </location>
</feature>
<organism evidence="7 8">
    <name type="scientific">Sutcliffiella horikoshii</name>
    <dbReference type="NCBI Taxonomy" id="79883"/>
    <lineage>
        <taxon>Bacteria</taxon>
        <taxon>Bacillati</taxon>
        <taxon>Bacillota</taxon>
        <taxon>Bacilli</taxon>
        <taxon>Bacillales</taxon>
        <taxon>Bacillaceae</taxon>
        <taxon>Sutcliffiella</taxon>
    </lineage>
</organism>
<accession>A0A5D4SY15</accession>
<dbReference type="EMBL" id="VTEV01000004">
    <property type="protein sequence ID" value="TYS68273.1"/>
    <property type="molecule type" value="Genomic_DNA"/>
</dbReference>
<dbReference type="PANTHER" id="PTHR30086">
    <property type="entry name" value="ARGININE EXPORTER PROTEIN ARGO"/>
    <property type="match status" value="1"/>
</dbReference>
<feature type="transmembrane region" description="Helical" evidence="6">
    <location>
        <begin position="6"/>
        <end position="26"/>
    </location>
</feature>
<dbReference type="InterPro" id="IPR001123">
    <property type="entry name" value="LeuE-type"/>
</dbReference>
<dbReference type="OrthoDB" id="7874789at2"/>
<feature type="transmembrane region" description="Helical" evidence="6">
    <location>
        <begin position="38"/>
        <end position="63"/>
    </location>
</feature>
<evidence type="ECO:0000313" key="7">
    <source>
        <dbReference type="EMBL" id="TYS68273.1"/>
    </source>
</evidence>
<dbReference type="GO" id="GO:0005886">
    <property type="term" value="C:plasma membrane"/>
    <property type="evidence" value="ECO:0007669"/>
    <property type="project" value="UniProtKB-SubCell"/>
</dbReference>
<evidence type="ECO:0000256" key="4">
    <source>
        <dbReference type="ARBA" id="ARBA00022989"/>
    </source>
</evidence>
<sequence length="209" mass="23129">MDIIWTVLHFMVLGISLAAPVGPINLEMIKRGISSGFYASWLVGLGGMTADIIFLLIILIGMAPYLQIEWVELCMYGIGGSLLLYLGITTIYGSFAKRRILELGQPTQRNSFIVGFSIAAFNPINFVFWFGIFGSSIQSLSEKSWIIALIGCLSLLLGVFLWNLNIAFTVHFARAFIKERILKTVNFGAGIFLTASAFPFLSKFLNLIL</sequence>
<protein>
    <submittedName>
        <fullName evidence="7">Amino acid transporter</fullName>
    </submittedName>
</protein>
<feature type="transmembrane region" description="Helical" evidence="6">
    <location>
        <begin position="145"/>
        <end position="164"/>
    </location>
</feature>
<reference evidence="7 8" key="1">
    <citation type="submission" date="2019-08" db="EMBL/GenBank/DDBJ databases">
        <title>Bacillus genomes from the desert of Cuatro Cienegas, Coahuila.</title>
        <authorList>
            <person name="Olmedo-Alvarez G."/>
        </authorList>
    </citation>
    <scope>NUCLEOTIDE SEQUENCE [LARGE SCALE GENOMIC DNA]</scope>
    <source>
        <strain evidence="7 8">CH28_1T</strain>
    </source>
</reference>
<evidence type="ECO:0000313" key="8">
    <source>
        <dbReference type="Proteomes" id="UP000322524"/>
    </source>
</evidence>
<evidence type="ECO:0000256" key="6">
    <source>
        <dbReference type="SAM" id="Phobius"/>
    </source>
</evidence>
<keyword evidence="3 6" id="KW-0812">Transmembrane</keyword>
<dbReference type="Pfam" id="PF01810">
    <property type="entry name" value="LysE"/>
    <property type="match status" value="1"/>
</dbReference>
<dbReference type="PANTHER" id="PTHR30086:SF6">
    <property type="entry name" value="AMINO ACID EFFLUX PROTEIN YCGF-RELATED"/>
    <property type="match status" value="1"/>
</dbReference>
<dbReference type="STRING" id="79883.GCA_001636495_02340"/>
<dbReference type="RefSeq" id="WP_148988247.1">
    <property type="nucleotide sequence ID" value="NZ_VTEV01000004.1"/>
</dbReference>
<proteinExistence type="predicted"/>
<comment type="subcellular location">
    <subcellularLocation>
        <location evidence="1">Cell membrane</location>
        <topology evidence="1">Multi-pass membrane protein</topology>
    </subcellularLocation>
</comment>
<evidence type="ECO:0000256" key="1">
    <source>
        <dbReference type="ARBA" id="ARBA00004651"/>
    </source>
</evidence>